<keyword evidence="2" id="KW-0812">Transmembrane</keyword>
<gene>
    <name evidence="3" type="ORF">MAMA39_06310</name>
</gene>
<evidence type="ECO:0000313" key="4">
    <source>
        <dbReference type="Proteomes" id="UP000261764"/>
    </source>
</evidence>
<dbReference type="Proteomes" id="UP000261764">
    <property type="component" value="Chromosome I"/>
</dbReference>
<keyword evidence="2" id="KW-0472">Membrane</keyword>
<protein>
    <submittedName>
        <fullName evidence="3">Uncharacterized protein</fullName>
    </submittedName>
</protein>
<name>A0A292IJ66_9MOLU</name>
<reference evidence="3 4" key="1">
    <citation type="journal article" date="2015" name="Clin. Infect. Dis.">
        <title>Genomic Investigations unmask Mycoplasma amphoriforme, a new respiratory pathogen.</title>
        <authorList>
            <person name="Gillespie S.H."/>
            <person name="Ling C.L."/>
            <person name="Oravcova K."/>
            <person name="Pinheiro M."/>
            <person name="Wells L."/>
            <person name="Bryant J.M."/>
            <person name="McHugh T.D."/>
            <person name="Bebear C."/>
            <person name="Webster D."/>
            <person name="Harris S.R."/>
            <person name="Seth-Smith H.M."/>
            <person name="Thomson N.R."/>
        </authorList>
    </citation>
    <scope>NUCLEOTIDE SEQUENCE [LARGE SCALE GENOMIC DNA]</scope>
    <source>
        <strain evidence="3 4">A39</strain>
    </source>
</reference>
<feature type="transmembrane region" description="Helical" evidence="2">
    <location>
        <begin position="6"/>
        <end position="24"/>
    </location>
</feature>
<feature type="compositionally biased region" description="Basic residues" evidence="1">
    <location>
        <begin position="201"/>
        <end position="217"/>
    </location>
</feature>
<dbReference type="Pfam" id="PF17359">
    <property type="entry name" value="DUF5385"/>
    <property type="match status" value="1"/>
</dbReference>
<dbReference type="RefSeq" id="WP_343251378.1">
    <property type="nucleotide sequence ID" value="NZ_HG937516.1"/>
</dbReference>
<dbReference type="EMBL" id="HG937516">
    <property type="protein sequence ID" value="CDN40748.1"/>
    <property type="molecule type" value="Genomic_DNA"/>
</dbReference>
<accession>A0A292IJ66</accession>
<dbReference type="AlphaFoldDB" id="A0A292IJ66"/>
<evidence type="ECO:0000256" key="1">
    <source>
        <dbReference type="SAM" id="MobiDB-lite"/>
    </source>
</evidence>
<keyword evidence="4" id="KW-1185">Reference proteome</keyword>
<evidence type="ECO:0000256" key="2">
    <source>
        <dbReference type="SAM" id="Phobius"/>
    </source>
</evidence>
<dbReference type="InterPro" id="IPR035325">
    <property type="entry name" value="DUF5385"/>
</dbReference>
<organism evidence="3 4">
    <name type="scientific">Mycoplasma amphoriforme A39</name>
    <dbReference type="NCBI Taxonomy" id="572419"/>
    <lineage>
        <taxon>Bacteria</taxon>
        <taxon>Bacillati</taxon>
        <taxon>Mycoplasmatota</taxon>
        <taxon>Mollicutes</taxon>
        <taxon>Mycoplasmataceae</taxon>
        <taxon>Mycoplasma</taxon>
    </lineage>
</organism>
<keyword evidence="2" id="KW-1133">Transmembrane helix</keyword>
<evidence type="ECO:0000313" key="3">
    <source>
        <dbReference type="EMBL" id="CDN40748.1"/>
    </source>
</evidence>
<proteinExistence type="predicted"/>
<feature type="region of interest" description="Disordered" evidence="1">
    <location>
        <begin position="195"/>
        <end position="228"/>
    </location>
</feature>
<sequence length="228" mass="26783">MGGSNNLFSLLIIIIPIVLIFWFFNKKKNKKNGTGVTGQVQSKNERKDEVWKTVKQFLQEHGERGKEVSYSFVAKRNNPTQDKKLKKVFKQETEDYIKKNHLNKTQARRHRDQRQKLAAKELYCIYFITRDPKTKIKDPARIIEAEVVQTNTGNKKEPVKRSIVINGLQDFETEFKWIEPIKKREDEKIAKLEKQKEARAAKKRLRHEKRLQRKITKKAPVQSPGTTA</sequence>
<dbReference type="KEGG" id="mamp:MAMA39_06310"/>